<evidence type="ECO:0000256" key="7">
    <source>
        <dbReference type="ARBA" id="ARBA00023288"/>
    </source>
</evidence>
<comment type="similarity">
    <text evidence="1">Belongs to the bacterial solute-binding protein 1 family.</text>
</comment>
<keyword evidence="5" id="KW-0472">Membrane</keyword>
<dbReference type="PROSITE" id="PS51257">
    <property type="entry name" value="PROKAR_LIPOPROTEIN"/>
    <property type="match status" value="1"/>
</dbReference>
<evidence type="ECO:0000256" key="3">
    <source>
        <dbReference type="ARBA" id="ARBA00022475"/>
    </source>
</evidence>
<dbReference type="Pfam" id="PF01547">
    <property type="entry name" value="SBP_bac_1"/>
    <property type="match status" value="1"/>
</dbReference>
<dbReference type="InterPro" id="IPR050490">
    <property type="entry name" value="Bact_solute-bd_prot1"/>
</dbReference>
<organism evidence="9 10">
    <name type="scientific">Salipaludibacillus neizhouensis</name>
    <dbReference type="NCBI Taxonomy" id="885475"/>
    <lineage>
        <taxon>Bacteria</taxon>
        <taxon>Bacillati</taxon>
        <taxon>Bacillota</taxon>
        <taxon>Bacilli</taxon>
        <taxon>Bacillales</taxon>
        <taxon>Bacillaceae</taxon>
    </lineage>
</organism>
<dbReference type="EMBL" id="PDOE01000002">
    <property type="protein sequence ID" value="RKL68250.1"/>
    <property type="molecule type" value="Genomic_DNA"/>
</dbReference>
<protein>
    <submittedName>
        <fullName evidence="9">Binding protein msmE</fullName>
    </submittedName>
</protein>
<dbReference type="AlphaFoldDB" id="A0A3A9KBU5"/>
<dbReference type="PANTHER" id="PTHR43649:SF33">
    <property type="entry name" value="POLYGALACTURONAN_RHAMNOGALACTURONAN-BINDING PROTEIN YTCQ"/>
    <property type="match status" value="1"/>
</dbReference>
<keyword evidence="3" id="KW-1003">Cell membrane</keyword>
<dbReference type="Proteomes" id="UP000281498">
    <property type="component" value="Unassembled WGS sequence"/>
</dbReference>
<evidence type="ECO:0000256" key="1">
    <source>
        <dbReference type="ARBA" id="ARBA00008520"/>
    </source>
</evidence>
<gene>
    <name evidence="9" type="ORF">CR203_07125</name>
</gene>
<evidence type="ECO:0000256" key="8">
    <source>
        <dbReference type="SAM" id="SignalP"/>
    </source>
</evidence>
<keyword evidence="7" id="KW-0449">Lipoprotein</keyword>
<keyword evidence="10" id="KW-1185">Reference proteome</keyword>
<dbReference type="PANTHER" id="PTHR43649">
    <property type="entry name" value="ARABINOSE-BINDING PROTEIN-RELATED"/>
    <property type="match status" value="1"/>
</dbReference>
<feature type="chain" id="PRO_5017216204" evidence="8">
    <location>
        <begin position="23"/>
        <end position="434"/>
    </location>
</feature>
<comment type="caution">
    <text evidence="9">The sequence shown here is derived from an EMBL/GenBank/DDBJ whole genome shotgun (WGS) entry which is preliminary data.</text>
</comment>
<evidence type="ECO:0000313" key="9">
    <source>
        <dbReference type="EMBL" id="RKL68250.1"/>
    </source>
</evidence>
<evidence type="ECO:0000256" key="2">
    <source>
        <dbReference type="ARBA" id="ARBA00022448"/>
    </source>
</evidence>
<reference evidence="9 10" key="1">
    <citation type="submission" date="2017-10" db="EMBL/GenBank/DDBJ databases">
        <title>Bacillus sp. nov., a halophilic bacterium isolated from a Keqin Lake.</title>
        <authorList>
            <person name="Wang H."/>
        </authorList>
    </citation>
    <scope>NUCLEOTIDE SEQUENCE [LARGE SCALE GENOMIC DNA]</scope>
    <source>
        <strain evidence="9 10">KCTC 13187</strain>
    </source>
</reference>
<dbReference type="OrthoDB" id="9798191at2"/>
<evidence type="ECO:0000313" key="10">
    <source>
        <dbReference type="Proteomes" id="UP000281498"/>
    </source>
</evidence>
<keyword evidence="2" id="KW-0813">Transport</keyword>
<feature type="signal peptide" evidence="8">
    <location>
        <begin position="1"/>
        <end position="22"/>
    </location>
</feature>
<evidence type="ECO:0000256" key="6">
    <source>
        <dbReference type="ARBA" id="ARBA00023139"/>
    </source>
</evidence>
<dbReference type="SUPFAM" id="SSF53850">
    <property type="entry name" value="Periplasmic binding protein-like II"/>
    <property type="match status" value="1"/>
</dbReference>
<sequence>MNKSIFSLSSVTFLLVALTACNSGDNETNGDSNESGSNEGEVTLTFYSTMGEENEIDAFESIFADFEAENPGIKIEGNFPSGSYEDTLRVRMASNDLPDLFDTHGWAKNRYGNYVADLSDMDWADHFDESMEPILKDEDGKVYAFPINQAKDGIMYNATLLEELNIKVPETMDEWIAAMETVRDEAEGDVAPLWIPGNDQFAIGQILDQLSTPLLVTDDDNNYEDELLDGSFDWSNYNLLPEKLLEMQEKDLLNVDALTANDAQRAQLMSQNLIAFTFAGGAFGPDVQELNSEVEIGSMPVPAFFEGDEPSWIGGERHTVAASKDSENLEEAKMFIEFLAQPENAKKIAEATTLPSGLTNVDAENFYAEYYEKWSHIEVQPYFDRVYLPSGMWDVYATTGADLLAGSLTPEQVADVMEEEYQRLRDEGAEETEE</sequence>
<dbReference type="PROSITE" id="PS01037">
    <property type="entry name" value="SBP_BACTERIAL_1"/>
    <property type="match status" value="1"/>
</dbReference>
<keyword evidence="6" id="KW-0564">Palmitate</keyword>
<dbReference type="GO" id="GO:0055085">
    <property type="term" value="P:transmembrane transport"/>
    <property type="evidence" value="ECO:0007669"/>
    <property type="project" value="InterPro"/>
</dbReference>
<evidence type="ECO:0000256" key="5">
    <source>
        <dbReference type="ARBA" id="ARBA00023136"/>
    </source>
</evidence>
<keyword evidence="4 8" id="KW-0732">Signal</keyword>
<proteinExistence type="inferred from homology"/>
<dbReference type="InterPro" id="IPR006059">
    <property type="entry name" value="SBP"/>
</dbReference>
<evidence type="ECO:0000256" key="4">
    <source>
        <dbReference type="ARBA" id="ARBA00022729"/>
    </source>
</evidence>
<accession>A0A3A9KBU5</accession>
<dbReference type="InterPro" id="IPR006061">
    <property type="entry name" value="SBP_1_CS"/>
</dbReference>
<dbReference type="Gene3D" id="3.40.190.10">
    <property type="entry name" value="Periplasmic binding protein-like II"/>
    <property type="match status" value="2"/>
</dbReference>
<name>A0A3A9KBU5_9BACI</name>
<dbReference type="RefSeq" id="WP_110938589.1">
    <property type="nucleotide sequence ID" value="NZ_KZ614147.1"/>
</dbReference>